<comment type="similarity">
    <text evidence="1">Belongs to the ATP-dependent AMP-binding enzyme family.</text>
</comment>
<reference evidence="5" key="2">
    <citation type="submission" date="2020-09" db="EMBL/GenBank/DDBJ databases">
        <authorList>
            <person name="Sun Q."/>
            <person name="Ohkuma M."/>
        </authorList>
    </citation>
    <scope>NUCLEOTIDE SEQUENCE</scope>
    <source>
        <strain evidence="5">JCM 19831</strain>
    </source>
</reference>
<keyword evidence="2" id="KW-0436">Ligase</keyword>
<evidence type="ECO:0000313" key="6">
    <source>
        <dbReference type="Proteomes" id="UP000642070"/>
    </source>
</evidence>
<dbReference type="Gene3D" id="3.30.300.30">
    <property type="match status" value="1"/>
</dbReference>
<reference evidence="5" key="1">
    <citation type="journal article" date="2014" name="Int. J. Syst. Evol. Microbiol.">
        <title>Complete genome sequence of Corynebacterium casei LMG S-19264T (=DSM 44701T), isolated from a smear-ripened cheese.</title>
        <authorList>
            <consortium name="US DOE Joint Genome Institute (JGI-PGF)"/>
            <person name="Walter F."/>
            <person name="Albersmeier A."/>
            <person name="Kalinowski J."/>
            <person name="Ruckert C."/>
        </authorList>
    </citation>
    <scope>NUCLEOTIDE SEQUENCE</scope>
    <source>
        <strain evidence="5">JCM 19831</strain>
    </source>
</reference>
<dbReference type="Gene3D" id="3.40.50.12780">
    <property type="entry name" value="N-terminal domain of ligase-like"/>
    <property type="match status" value="1"/>
</dbReference>
<dbReference type="AlphaFoldDB" id="A0A917U518"/>
<dbReference type="CDD" id="cd17636">
    <property type="entry name" value="PtmA"/>
    <property type="match status" value="1"/>
</dbReference>
<dbReference type="InterPro" id="IPR025110">
    <property type="entry name" value="AMP-bd_C"/>
</dbReference>
<feature type="domain" description="AMP-dependent synthetase/ligase" evidence="3">
    <location>
        <begin position="16"/>
        <end position="360"/>
    </location>
</feature>
<name>A0A917U518_9ACTN</name>
<dbReference type="SUPFAM" id="SSF56801">
    <property type="entry name" value="Acetyl-CoA synthetase-like"/>
    <property type="match status" value="1"/>
</dbReference>
<sequence>MDTVHRLTLGDLAREHRRSRPGGTAAVDGDERLSYVDLDDRANRVANALAAAGVGTGDRVLWLGQTSARVLELLLGCAKLGAVLCPANARQSADELRFVLGDLDPRVVVWQSALGDAAREVRDARFIEAGDEYRAWLDAASPTDDERSVDPGLPVLALYTAAFDGRPNAALLSHTALLAHSVSIGWIRQIEPGFTYLNSGPLFHVGTMMFCLATFHLGGTNVFTPGFVPAEVCRLIERERCTSAFLYGPMLDQLVEANTGEDGKARRDLSSLHFSAGSDAWNAMITVDESPWGRALGGYGQSEVAGMLTFTGLGLGALGSHGRPSPFAQVRIVDAGGAEVPAGEVGEMVARGPIMFSGYWNRAELNAAKQAGGWHHTGDLARRESDGTITFIGPKLRMIKSGGENVYPAEVERALTTHPGIKEAAVIGVPDERWGQTVKAVVVASDPSLTAEDVVAHVRERIASYKKPSHVVFTGALPRRGFTPDYDALDEAHGGGGYPIV</sequence>
<comment type="caution">
    <text evidence="5">The sequence shown here is derived from an EMBL/GenBank/DDBJ whole genome shotgun (WGS) entry which is preliminary data.</text>
</comment>
<dbReference type="PANTHER" id="PTHR43201:SF5">
    <property type="entry name" value="MEDIUM-CHAIN ACYL-COA LIGASE ACSF2, MITOCHONDRIAL"/>
    <property type="match status" value="1"/>
</dbReference>
<dbReference type="InterPro" id="IPR045851">
    <property type="entry name" value="AMP-bd_C_sf"/>
</dbReference>
<evidence type="ECO:0000259" key="4">
    <source>
        <dbReference type="Pfam" id="PF13193"/>
    </source>
</evidence>
<dbReference type="PANTHER" id="PTHR43201">
    <property type="entry name" value="ACYL-COA SYNTHETASE"/>
    <property type="match status" value="1"/>
</dbReference>
<proteinExistence type="inferred from homology"/>
<evidence type="ECO:0000313" key="5">
    <source>
        <dbReference type="EMBL" id="GGM58816.1"/>
    </source>
</evidence>
<dbReference type="InterPro" id="IPR000873">
    <property type="entry name" value="AMP-dep_synth/lig_dom"/>
</dbReference>
<organism evidence="5 6">
    <name type="scientific">Dactylosporangium sucinum</name>
    <dbReference type="NCBI Taxonomy" id="1424081"/>
    <lineage>
        <taxon>Bacteria</taxon>
        <taxon>Bacillati</taxon>
        <taxon>Actinomycetota</taxon>
        <taxon>Actinomycetes</taxon>
        <taxon>Micromonosporales</taxon>
        <taxon>Micromonosporaceae</taxon>
        <taxon>Dactylosporangium</taxon>
    </lineage>
</organism>
<dbReference type="InterPro" id="IPR042099">
    <property type="entry name" value="ANL_N_sf"/>
</dbReference>
<dbReference type="Pfam" id="PF13193">
    <property type="entry name" value="AMP-binding_C"/>
    <property type="match status" value="1"/>
</dbReference>
<accession>A0A917U518</accession>
<evidence type="ECO:0000259" key="3">
    <source>
        <dbReference type="Pfam" id="PF00501"/>
    </source>
</evidence>
<dbReference type="Proteomes" id="UP000642070">
    <property type="component" value="Unassembled WGS sequence"/>
</dbReference>
<dbReference type="Pfam" id="PF00501">
    <property type="entry name" value="AMP-binding"/>
    <property type="match status" value="1"/>
</dbReference>
<dbReference type="GO" id="GO:0031956">
    <property type="term" value="F:medium-chain fatty acid-CoA ligase activity"/>
    <property type="evidence" value="ECO:0007669"/>
    <property type="project" value="TreeGrafter"/>
</dbReference>
<dbReference type="EMBL" id="BMPI01000042">
    <property type="protein sequence ID" value="GGM58816.1"/>
    <property type="molecule type" value="Genomic_DNA"/>
</dbReference>
<feature type="domain" description="AMP-binding enzyme C-terminal" evidence="4">
    <location>
        <begin position="410"/>
        <end position="479"/>
    </location>
</feature>
<evidence type="ECO:0000256" key="2">
    <source>
        <dbReference type="ARBA" id="ARBA00022598"/>
    </source>
</evidence>
<keyword evidence="6" id="KW-1185">Reference proteome</keyword>
<dbReference type="RefSeq" id="WP_190254342.1">
    <property type="nucleotide sequence ID" value="NZ_BMPI01000042.1"/>
</dbReference>
<dbReference type="GO" id="GO:0006631">
    <property type="term" value="P:fatty acid metabolic process"/>
    <property type="evidence" value="ECO:0007669"/>
    <property type="project" value="TreeGrafter"/>
</dbReference>
<protein>
    <submittedName>
        <fullName evidence="5">Long-chain acyl-CoA synthetase</fullName>
    </submittedName>
</protein>
<gene>
    <name evidence="5" type="primary">fadD</name>
    <name evidence="5" type="ORF">GCM10007977_070450</name>
</gene>
<evidence type="ECO:0000256" key="1">
    <source>
        <dbReference type="ARBA" id="ARBA00006432"/>
    </source>
</evidence>